<dbReference type="GO" id="GO:0016887">
    <property type="term" value="F:ATP hydrolysis activity"/>
    <property type="evidence" value="ECO:0007669"/>
    <property type="project" value="InterPro"/>
</dbReference>
<keyword evidence="6" id="KW-0378">Hydrolase</keyword>
<dbReference type="InterPro" id="IPR017871">
    <property type="entry name" value="ABC_transporter-like_CS"/>
</dbReference>
<keyword evidence="7" id="KW-1185">Reference proteome</keyword>
<gene>
    <name evidence="6" type="ORF">FM110_05615</name>
</gene>
<comment type="similarity">
    <text evidence="1">Belongs to the ABC transporter superfamily.</text>
</comment>
<keyword evidence="3" id="KW-0547">Nucleotide-binding</keyword>
<evidence type="ECO:0000313" key="6">
    <source>
        <dbReference type="EMBL" id="SLM90811.1"/>
    </source>
</evidence>
<dbReference type="SMART" id="SM00382">
    <property type="entry name" value="AAA"/>
    <property type="match status" value="1"/>
</dbReference>
<dbReference type="EC" id="3.6.3.40" evidence="6"/>
<dbReference type="GO" id="GO:0140359">
    <property type="term" value="F:ABC-type transporter activity"/>
    <property type="evidence" value="ECO:0007669"/>
    <property type="project" value="InterPro"/>
</dbReference>
<dbReference type="PROSITE" id="PS50893">
    <property type="entry name" value="ABC_TRANSPORTER_2"/>
    <property type="match status" value="1"/>
</dbReference>
<sequence length="286" mass="30669">MTENIDVEVDESNLPRRVERRPIGAPSVIVDDLHITYRVFGARRGGTTQDRKSLWDRAVSLGRPDTGPITHVPAVRGVSFVAHHGESIGILGTNGSGKSTLLRAVAGLLPPTSGRVFTSAEPELLGVNAALLPRLTGERNIIIGGLALGLNAKEVRRSVPDVADFAELGDFLYLPMSSYSSGMASRLRFAISTIRSPEILMIDEALATGDASFRKKSMARIEQIRDKAGTVFFVSHSLASVRAMCTRALWIDKGVLVADGDVDEVADAYHAYVEGRTDASSGAKLS</sequence>
<name>A0A1X6WYH0_9MICO</name>
<keyword evidence="2" id="KW-0813">Transport</keyword>
<dbReference type="InterPro" id="IPR027417">
    <property type="entry name" value="P-loop_NTPase"/>
</dbReference>
<dbReference type="InterPro" id="IPR015860">
    <property type="entry name" value="ABC_transpr_TagH-like"/>
</dbReference>
<dbReference type="PROSITE" id="PS00211">
    <property type="entry name" value="ABC_TRANSPORTER_1"/>
    <property type="match status" value="1"/>
</dbReference>
<feature type="domain" description="ABC transporter" evidence="5">
    <location>
        <begin position="56"/>
        <end position="278"/>
    </location>
</feature>
<dbReference type="PANTHER" id="PTHR46743">
    <property type="entry name" value="TEICHOIC ACIDS EXPORT ATP-BINDING PROTEIN TAGH"/>
    <property type="match status" value="1"/>
</dbReference>
<dbReference type="CDD" id="cd03220">
    <property type="entry name" value="ABC_KpsT_Wzt"/>
    <property type="match status" value="1"/>
</dbReference>
<dbReference type="AlphaFoldDB" id="A0A1X6WYH0"/>
<protein>
    <submittedName>
        <fullName evidence="6">Teichoic acid export ATP-binding protein TagH</fullName>
        <ecNumber evidence="6">3.6.3.40</ecNumber>
    </submittedName>
</protein>
<dbReference type="RefSeq" id="WP_087103436.1">
    <property type="nucleotide sequence ID" value="NZ_FWFG01000050.1"/>
</dbReference>
<dbReference type="EMBL" id="FWFG01000050">
    <property type="protein sequence ID" value="SLM90811.1"/>
    <property type="molecule type" value="Genomic_DNA"/>
</dbReference>
<evidence type="ECO:0000313" key="7">
    <source>
        <dbReference type="Proteomes" id="UP000195981"/>
    </source>
</evidence>
<dbReference type="OrthoDB" id="9778870at2"/>
<evidence type="ECO:0000256" key="1">
    <source>
        <dbReference type="ARBA" id="ARBA00005417"/>
    </source>
</evidence>
<dbReference type="GO" id="GO:0005524">
    <property type="term" value="F:ATP binding"/>
    <property type="evidence" value="ECO:0007669"/>
    <property type="project" value="UniProtKB-KW"/>
</dbReference>
<organism evidence="6 7">
    <name type="scientific">Brachybacterium nesterenkovii</name>
    <dbReference type="NCBI Taxonomy" id="47847"/>
    <lineage>
        <taxon>Bacteria</taxon>
        <taxon>Bacillati</taxon>
        <taxon>Actinomycetota</taxon>
        <taxon>Actinomycetes</taxon>
        <taxon>Micrococcales</taxon>
        <taxon>Dermabacteraceae</taxon>
        <taxon>Brachybacterium</taxon>
    </lineage>
</organism>
<dbReference type="InterPro" id="IPR003593">
    <property type="entry name" value="AAA+_ATPase"/>
</dbReference>
<dbReference type="SUPFAM" id="SSF52540">
    <property type="entry name" value="P-loop containing nucleoside triphosphate hydrolases"/>
    <property type="match status" value="1"/>
</dbReference>
<keyword evidence="4 6" id="KW-0067">ATP-binding</keyword>
<dbReference type="InterPro" id="IPR050683">
    <property type="entry name" value="Bact_Polysacc_Export_ATP-bd"/>
</dbReference>
<dbReference type="GO" id="GO:0016020">
    <property type="term" value="C:membrane"/>
    <property type="evidence" value="ECO:0007669"/>
    <property type="project" value="InterPro"/>
</dbReference>
<reference evidence="6 7" key="1">
    <citation type="submission" date="2017-02" db="EMBL/GenBank/DDBJ databases">
        <authorList>
            <person name="Peterson S.W."/>
        </authorList>
    </citation>
    <scope>NUCLEOTIDE SEQUENCE [LARGE SCALE GENOMIC DNA]</scope>
    <source>
        <strain evidence="6 7">CIP104813</strain>
    </source>
</reference>
<proteinExistence type="inferred from homology"/>
<evidence type="ECO:0000259" key="5">
    <source>
        <dbReference type="PROSITE" id="PS50893"/>
    </source>
</evidence>
<evidence type="ECO:0000256" key="2">
    <source>
        <dbReference type="ARBA" id="ARBA00022448"/>
    </source>
</evidence>
<dbReference type="Pfam" id="PF00005">
    <property type="entry name" value="ABC_tran"/>
    <property type="match status" value="1"/>
</dbReference>
<dbReference type="Gene3D" id="3.40.50.300">
    <property type="entry name" value="P-loop containing nucleotide triphosphate hydrolases"/>
    <property type="match status" value="1"/>
</dbReference>
<dbReference type="PANTHER" id="PTHR46743:SF2">
    <property type="entry name" value="TEICHOIC ACIDS EXPORT ATP-BINDING PROTEIN TAGH"/>
    <property type="match status" value="1"/>
</dbReference>
<evidence type="ECO:0000256" key="4">
    <source>
        <dbReference type="ARBA" id="ARBA00022840"/>
    </source>
</evidence>
<evidence type="ECO:0000256" key="3">
    <source>
        <dbReference type="ARBA" id="ARBA00022741"/>
    </source>
</evidence>
<accession>A0A1X6WYH0</accession>
<dbReference type="Proteomes" id="UP000195981">
    <property type="component" value="Unassembled WGS sequence"/>
</dbReference>
<dbReference type="InterPro" id="IPR003439">
    <property type="entry name" value="ABC_transporter-like_ATP-bd"/>
</dbReference>